<dbReference type="InterPro" id="IPR020103">
    <property type="entry name" value="PsdUridine_synth_cat_dom_sf"/>
</dbReference>
<name>A0A369CB14_9GAMM</name>
<dbReference type="InterPro" id="IPR006224">
    <property type="entry name" value="PsdUridine_synth_RluA-like_CS"/>
</dbReference>
<accession>A0A369CB14</accession>
<dbReference type="AlphaFoldDB" id="A0A369CB14"/>
<feature type="domain" description="Pseudouridine synthase RsuA/RluA-like" evidence="10">
    <location>
        <begin position="15"/>
        <end position="175"/>
    </location>
</feature>
<evidence type="ECO:0000259" key="10">
    <source>
        <dbReference type="Pfam" id="PF00849"/>
    </source>
</evidence>
<dbReference type="PROSITE" id="PS01129">
    <property type="entry name" value="PSI_RLU"/>
    <property type="match status" value="1"/>
</dbReference>
<dbReference type="GO" id="GO:0008033">
    <property type="term" value="P:tRNA processing"/>
    <property type="evidence" value="ECO:0007669"/>
    <property type="project" value="UniProtKB-KW"/>
</dbReference>
<dbReference type="CDD" id="cd02563">
    <property type="entry name" value="PseudoU_synth_TruC"/>
    <property type="match status" value="1"/>
</dbReference>
<evidence type="ECO:0000256" key="7">
    <source>
        <dbReference type="ARBA" id="ARBA00041803"/>
    </source>
</evidence>
<dbReference type="OrthoDB" id="9807829at2"/>
<dbReference type="GO" id="GO:0003723">
    <property type="term" value="F:RNA binding"/>
    <property type="evidence" value="ECO:0007669"/>
    <property type="project" value="InterPro"/>
</dbReference>
<proteinExistence type="predicted"/>
<evidence type="ECO:0000256" key="6">
    <source>
        <dbReference type="ARBA" id="ARBA00040675"/>
    </source>
</evidence>
<dbReference type="Proteomes" id="UP000252707">
    <property type="component" value="Unassembled WGS sequence"/>
</dbReference>
<dbReference type="EC" id="5.4.99.26" evidence="5"/>
<dbReference type="SUPFAM" id="SSF55120">
    <property type="entry name" value="Pseudouridine synthase"/>
    <property type="match status" value="1"/>
</dbReference>
<evidence type="ECO:0000313" key="11">
    <source>
        <dbReference type="EMBL" id="RCX31212.1"/>
    </source>
</evidence>
<evidence type="ECO:0000256" key="2">
    <source>
        <dbReference type="ARBA" id="ARBA00023235"/>
    </source>
</evidence>
<dbReference type="InterPro" id="IPR006145">
    <property type="entry name" value="PsdUridine_synth_RsuA/RluA"/>
</dbReference>
<comment type="catalytic activity">
    <reaction evidence="3">
        <text>uridine(65) in tRNA = pseudouridine(65) in tRNA</text>
        <dbReference type="Rhea" id="RHEA:42536"/>
        <dbReference type="Rhea" id="RHEA-COMP:10103"/>
        <dbReference type="Rhea" id="RHEA-COMP:10104"/>
        <dbReference type="ChEBI" id="CHEBI:65314"/>
        <dbReference type="ChEBI" id="CHEBI:65315"/>
        <dbReference type="EC" id="5.4.99.26"/>
    </reaction>
</comment>
<keyword evidence="1" id="KW-0819">tRNA processing</keyword>
<keyword evidence="2" id="KW-0413">Isomerase</keyword>
<evidence type="ECO:0000256" key="3">
    <source>
        <dbReference type="ARBA" id="ARBA00036607"/>
    </source>
</evidence>
<gene>
    <name evidence="11" type="ORF">DFQ59_103178</name>
</gene>
<dbReference type="PANTHER" id="PTHR21600:SF56">
    <property type="entry name" value="TRNA PSEUDOURIDINE SYNTHASE C"/>
    <property type="match status" value="1"/>
</dbReference>
<dbReference type="InterPro" id="IPR050188">
    <property type="entry name" value="RluA_PseudoU_synthase"/>
</dbReference>
<sequence>MAGGDTLPIVYRDEHLVAVEKPAGLLVHRSEIDRRETRFALQLVRDQLGRRVWPVHRLDRPTSGLLLLALDVETARRLTAAFTARAVEKRYLAVVRGHPDGGGRIDYPLAEVLDRFGDRLVSPDRPPQPAVTDYRRLAAVELPEPVGRYATARYALLELTPLTGRKHQLRRHLKHIFHPIIGDTTYGDGRHNRFFRARLGCARLLLAATRLAFDHPHTGMRMDLAAGPGADFRAVTDALGWSAEVAAACGT</sequence>
<dbReference type="EMBL" id="QPJY01000003">
    <property type="protein sequence ID" value="RCX31212.1"/>
    <property type="molecule type" value="Genomic_DNA"/>
</dbReference>
<evidence type="ECO:0000256" key="1">
    <source>
        <dbReference type="ARBA" id="ARBA00022694"/>
    </source>
</evidence>
<evidence type="ECO:0000256" key="5">
    <source>
        <dbReference type="ARBA" id="ARBA00038943"/>
    </source>
</evidence>
<dbReference type="PANTHER" id="PTHR21600">
    <property type="entry name" value="MITOCHONDRIAL RNA PSEUDOURIDINE SYNTHASE"/>
    <property type="match status" value="1"/>
</dbReference>
<organism evidence="11 12">
    <name type="scientific">Thioalbus denitrificans</name>
    <dbReference type="NCBI Taxonomy" id="547122"/>
    <lineage>
        <taxon>Bacteria</taxon>
        <taxon>Pseudomonadati</taxon>
        <taxon>Pseudomonadota</taxon>
        <taxon>Gammaproteobacteria</taxon>
        <taxon>Chromatiales</taxon>
        <taxon>Ectothiorhodospiraceae</taxon>
        <taxon>Thioalbus</taxon>
    </lineage>
</organism>
<evidence type="ECO:0000313" key="12">
    <source>
        <dbReference type="Proteomes" id="UP000252707"/>
    </source>
</evidence>
<dbReference type="GO" id="GO:0000455">
    <property type="term" value="P:enzyme-directed rRNA pseudouridine synthesis"/>
    <property type="evidence" value="ECO:0007669"/>
    <property type="project" value="TreeGrafter"/>
</dbReference>
<comment type="caution">
    <text evidence="11">The sequence shown here is derived from an EMBL/GenBank/DDBJ whole genome shotgun (WGS) entry which is preliminary data.</text>
</comment>
<dbReference type="Gene3D" id="3.30.2350.10">
    <property type="entry name" value="Pseudouridine synthase"/>
    <property type="match status" value="1"/>
</dbReference>
<evidence type="ECO:0000256" key="8">
    <source>
        <dbReference type="ARBA" id="ARBA00041975"/>
    </source>
</evidence>
<reference evidence="11 12" key="1">
    <citation type="submission" date="2018-07" db="EMBL/GenBank/DDBJ databases">
        <title>Genomic Encyclopedia of Type Strains, Phase IV (KMG-IV): sequencing the most valuable type-strain genomes for metagenomic binning, comparative biology and taxonomic classification.</title>
        <authorList>
            <person name="Goeker M."/>
        </authorList>
    </citation>
    <scope>NUCLEOTIDE SEQUENCE [LARGE SCALE GENOMIC DNA]</scope>
    <source>
        <strain evidence="11 12">DSM 26407</strain>
    </source>
</reference>
<dbReference type="GO" id="GO:0160149">
    <property type="term" value="F:tRNA pseudouridine(65) synthase activity"/>
    <property type="evidence" value="ECO:0007669"/>
    <property type="project" value="UniProtKB-EC"/>
</dbReference>
<dbReference type="Pfam" id="PF00849">
    <property type="entry name" value="PseudoU_synth_2"/>
    <property type="match status" value="1"/>
</dbReference>
<protein>
    <recommendedName>
        <fullName evidence="6">tRNA pseudouridine synthase C</fullName>
        <ecNumber evidence="5">5.4.99.26</ecNumber>
    </recommendedName>
    <alternativeName>
        <fullName evidence="8">tRNA pseudouridine(65) synthase</fullName>
    </alternativeName>
    <alternativeName>
        <fullName evidence="9">tRNA pseudouridylate synthase C</fullName>
    </alternativeName>
    <alternativeName>
        <fullName evidence="7">tRNA-uridine isomerase C</fullName>
    </alternativeName>
</protein>
<evidence type="ECO:0000256" key="4">
    <source>
        <dbReference type="ARBA" id="ARBA00037670"/>
    </source>
</evidence>
<keyword evidence="12" id="KW-1185">Reference proteome</keyword>
<comment type="function">
    <text evidence="4">Responsible for synthesis of pseudouridine from uracil-65 in transfer RNAs.</text>
</comment>
<dbReference type="RefSeq" id="WP_114279394.1">
    <property type="nucleotide sequence ID" value="NZ_QPJY01000003.1"/>
</dbReference>
<evidence type="ECO:0000256" key="9">
    <source>
        <dbReference type="ARBA" id="ARBA00043049"/>
    </source>
</evidence>